<feature type="compositionally biased region" description="Basic residues" evidence="1">
    <location>
        <begin position="95"/>
        <end position="107"/>
    </location>
</feature>
<dbReference type="RefSeq" id="XP_040777467.1">
    <property type="nucleotide sequence ID" value="XM_040920503.1"/>
</dbReference>
<evidence type="ECO:0000256" key="1">
    <source>
        <dbReference type="SAM" id="MobiDB-lite"/>
    </source>
</evidence>
<dbReference type="Proteomes" id="UP000803844">
    <property type="component" value="Unassembled WGS sequence"/>
</dbReference>
<evidence type="ECO:0000313" key="2">
    <source>
        <dbReference type="EMBL" id="KAF3766506.1"/>
    </source>
</evidence>
<proteinExistence type="predicted"/>
<accession>A0A9P5CQR7</accession>
<gene>
    <name evidence="2" type="ORF">M406DRAFT_330314</name>
</gene>
<dbReference type="AlphaFoldDB" id="A0A9P5CQR7"/>
<dbReference type="EMBL" id="MU032347">
    <property type="protein sequence ID" value="KAF3766506.1"/>
    <property type="molecule type" value="Genomic_DNA"/>
</dbReference>
<sequence>MSGPLQDNKHNSSTQPVHTPLQDQPAAGYSLQYHDYQPAAADSGLLAVPHPDGEVSRGRVQANMALIDHQIHENVATEPRRIDHSGAGGTSSSHKPARAKKGHKKERRQPESLLGVGMWPSGPEGGMSEPPQDMMGGLDVLSQEYQQQHWTPVAQVDEETARRMMQENIERDIFGVGSHFE</sequence>
<feature type="region of interest" description="Disordered" evidence="1">
    <location>
        <begin position="72"/>
        <end position="130"/>
    </location>
</feature>
<protein>
    <submittedName>
        <fullName evidence="2">Uncharacterized protein</fullName>
    </submittedName>
</protein>
<organism evidence="2 3">
    <name type="scientific">Cryphonectria parasitica (strain ATCC 38755 / EP155)</name>
    <dbReference type="NCBI Taxonomy" id="660469"/>
    <lineage>
        <taxon>Eukaryota</taxon>
        <taxon>Fungi</taxon>
        <taxon>Dikarya</taxon>
        <taxon>Ascomycota</taxon>
        <taxon>Pezizomycotina</taxon>
        <taxon>Sordariomycetes</taxon>
        <taxon>Sordariomycetidae</taxon>
        <taxon>Diaporthales</taxon>
        <taxon>Cryphonectriaceae</taxon>
        <taxon>Cryphonectria-Endothia species complex</taxon>
        <taxon>Cryphonectria</taxon>
    </lineage>
</organism>
<feature type="region of interest" description="Disordered" evidence="1">
    <location>
        <begin position="1"/>
        <end position="35"/>
    </location>
</feature>
<keyword evidence="3" id="KW-1185">Reference proteome</keyword>
<evidence type="ECO:0000313" key="3">
    <source>
        <dbReference type="Proteomes" id="UP000803844"/>
    </source>
</evidence>
<comment type="caution">
    <text evidence="2">The sequence shown here is derived from an EMBL/GenBank/DDBJ whole genome shotgun (WGS) entry which is preliminary data.</text>
</comment>
<feature type="compositionally biased region" description="Low complexity" evidence="1">
    <location>
        <begin position="120"/>
        <end position="130"/>
    </location>
</feature>
<reference evidence="2" key="1">
    <citation type="journal article" date="2020" name="Phytopathology">
        <title>Genome sequence of the chestnut blight fungus Cryphonectria parasitica EP155: A fundamental resource for an archetypical invasive plant pathogen.</title>
        <authorList>
            <person name="Crouch J.A."/>
            <person name="Dawe A."/>
            <person name="Aerts A."/>
            <person name="Barry K."/>
            <person name="Churchill A.C.L."/>
            <person name="Grimwood J."/>
            <person name="Hillman B."/>
            <person name="Milgroom M.G."/>
            <person name="Pangilinan J."/>
            <person name="Smith M."/>
            <person name="Salamov A."/>
            <person name="Schmutz J."/>
            <person name="Yadav J."/>
            <person name="Grigoriev I.V."/>
            <person name="Nuss D."/>
        </authorList>
    </citation>
    <scope>NUCLEOTIDE SEQUENCE</scope>
    <source>
        <strain evidence="2">EP155</strain>
    </source>
</reference>
<name>A0A9P5CQR7_CRYP1</name>
<dbReference type="GeneID" id="63837632"/>